<evidence type="ECO:0000256" key="1">
    <source>
        <dbReference type="SAM" id="MobiDB-lite"/>
    </source>
</evidence>
<accession>A0A3P1V7G9</accession>
<evidence type="ECO:0000313" key="2">
    <source>
        <dbReference type="EMBL" id="RRD30144.1"/>
    </source>
</evidence>
<dbReference type="Pfam" id="PF04328">
    <property type="entry name" value="Sel_put"/>
    <property type="match status" value="1"/>
</dbReference>
<gene>
    <name evidence="2" type="ORF">EII10_03485</name>
</gene>
<evidence type="ECO:0000313" key="3">
    <source>
        <dbReference type="Proteomes" id="UP000271272"/>
    </source>
</evidence>
<dbReference type="AlphaFoldDB" id="A0A3P1V7G9"/>
<feature type="region of interest" description="Disordered" evidence="1">
    <location>
        <begin position="1"/>
        <end position="22"/>
    </location>
</feature>
<keyword evidence="3" id="KW-1185">Reference proteome</keyword>
<dbReference type="RefSeq" id="WP_124933123.1">
    <property type="nucleotide sequence ID" value="NZ_JAGFOU010000005.1"/>
</dbReference>
<protein>
    <submittedName>
        <fullName evidence="2">YbdD/YjiX family protein</fullName>
    </submittedName>
</protein>
<dbReference type="Proteomes" id="UP000271272">
    <property type="component" value="Unassembled WGS sequence"/>
</dbReference>
<comment type="caution">
    <text evidence="2">The sequence shown here is derived from an EMBL/GenBank/DDBJ whole genome shotgun (WGS) entry which is preliminary data.</text>
</comment>
<dbReference type="InterPro" id="IPR007423">
    <property type="entry name" value="Sel_put"/>
</dbReference>
<sequence>MGAGRSGGGARRAPAPFPPPALTRSLHRARALWRDMTGESAYERYLARHAREHPDHEPMSAREFWRARDRLAETSVSTGCC</sequence>
<organism evidence="2 3">
    <name type="scientific">Actinomyces bowdenii</name>
    <dbReference type="NCBI Taxonomy" id="131109"/>
    <lineage>
        <taxon>Bacteria</taxon>
        <taxon>Bacillati</taxon>
        <taxon>Actinomycetota</taxon>
        <taxon>Actinomycetes</taxon>
        <taxon>Actinomycetales</taxon>
        <taxon>Actinomycetaceae</taxon>
        <taxon>Actinomyces</taxon>
    </lineage>
</organism>
<feature type="compositionally biased region" description="Gly residues" evidence="1">
    <location>
        <begin position="1"/>
        <end position="10"/>
    </location>
</feature>
<dbReference type="OrthoDB" id="3541280at2"/>
<name>A0A3P1V7G9_9ACTO</name>
<reference evidence="2 3" key="1">
    <citation type="submission" date="2018-11" db="EMBL/GenBank/DDBJ databases">
        <title>Genomes From Bacteria Associated with the Canine Oral Cavity: a Test Case for Automated Genome-Based Taxonomic Assignment.</title>
        <authorList>
            <person name="Coil D.A."/>
            <person name="Jospin G."/>
            <person name="Darling A.E."/>
            <person name="Wallis C."/>
            <person name="Davis I.J."/>
            <person name="Harris S."/>
            <person name="Eisen J.A."/>
            <person name="Holcombe L.J."/>
            <person name="O'Flynn C."/>
        </authorList>
    </citation>
    <scope>NUCLEOTIDE SEQUENCE [LARGE SCALE GENOMIC DNA]</scope>
    <source>
        <strain evidence="2 3">OH5050</strain>
    </source>
</reference>
<proteinExistence type="predicted"/>
<dbReference type="EMBL" id="RQZC01000003">
    <property type="protein sequence ID" value="RRD30144.1"/>
    <property type="molecule type" value="Genomic_DNA"/>
</dbReference>